<dbReference type="RefSeq" id="WP_129351908.1">
    <property type="nucleotide sequence ID" value="NZ_CP012670.1"/>
</dbReference>
<evidence type="ECO:0000313" key="2">
    <source>
        <dbReference type="Proteomes" id="UP000295781"/>
    </source>
</evidence>
<reference evidence="1 2" key="1">
    <citation type="submission" date="2015-09" db="EMBL/GenBank/DDBJ databases">
        <title>Sorangium comparison.</title>
        <authorList>
            <person name="Zaburannyi N."/>
            <person name="Bunk B."/>
            <person name="Overmann J."/>
            <person name="Mueller R."/>
        </authorList>
    </citation>
    <scope>NUCLEOTIDE SEQUENCE [LARGE SCALE GENOMIC DNA]</scope>
    <source>
        <strain evidence="1 2">So ceGT47</strain>
    </source>
</reference>
<sequence>MINPLREPDPWNVVVLASRRTPGLAEVVGAGSPRDWDERKGYGISGAFLVYTGDGLATFSVRVYLWEDEHFEEWESFKLIVDKPPRGVRPRALDIYHPALDDLNIRSVVVEDRSQLQPHDETGMWFSEIKFKQFRAPVPMLSKPEGSTAKLNEPTAEDNYDRVQQALIEQIKNPTDDFSIIDALGSL</sequence>
<dbReference type="OrthoDB" id="5513911at2"/>
<organism evidence="1 2">
    <name type="scientific">Sorangium cellulosum</name>
    <name type="common">Polyangium cellulosum</name>
    <dbReference type="NCBI Taxonomy" id="56"/>
    <lineage>
        <taxon>Bacteria</taxon>
        <taxon>Pseudomonadati</taxon>
        <taxon>Myxococcota</taxon>
        <taxon>Polyangia</taxon>
        <taxon>Polyangiales</taxon>
        <taxon>Polyangiaceae</taxon>
        <taxon>Sorangium</taxon>
    </lineage>
</organism>
<dbReference type="Proteomes" id="UP000295781">
    <property type="component" value="Chromosome"/>
</dbReference>
<dbReference type="AlphaFoldDB" id="A0A4P2Q7P9"/>
<dbReference type="EMBL" id="CP012670">
    <property type="protein sequence ID" value="AUX25158.1"/>
    <property type="molecule type" value="Genomic_DNA"/>
</dbReference>
<name>A0A4P2Q7P9_SORCE</name>
<proteinExistence type="predicted"/>
<accession>A0A4P2Q7P9</accession>
<protein>
    <submittedName>
        <fullName evidence="1">Uncharacterized protein</fullName>
    </submittedName>
</protein>
<evidence type="ECO:0000313" key="1">
    <source>
        <dbReference type="EMBL" id="AUX25158.1"/>
    </source>
</evidence>
<gene>
    <name evidence="1" type="ORF">SOCEGT47_057020</name>
</gene>